<proteinExistence type="predicted"/>
<accession>A0A843V2G8</accession>
<keyword evidence="2" id="KW-1185">Reference proteome</keyword>
<protein>
    <submittedName>
        <fullName evidence="1">Uncharacterized protein</fullName>
    </submittedName>
</protein>
<gene>
    <name evidence="1" type="ORF">Taro_020554</name>
</gene>
<dbReference type="Proteomes" id="UP000652761">
    <property type="component" value="Unassembled WGS sequence"/>
</dbReference>
<dbReference type="AlphaFoldDB" id="A0A843V2G8"/>
<reference evidence="1" key="1">
    <citation type="submission" date="2017-07" db="EMBL/GenBank/DDBJ databases">
        <title>Taro Niue Genome Assembly and Annotation.</title>
        <authorList>
            <person name="Atibalentja N."/>
            <person name="Keating K."/>
            <person name="Fields C.J."/>
        </authorList>
    </citation>
    <scope>NUCLEOTIDE SEQUENCE</scope>
    <source>
        <strain evidence="1">Niue_2</strain>
        <tissue evidence="1">Leaf</tissue>
    </source>
</reference>
<dbReference type="EMBL" id="NMUH01001022">
    <property type="protein sequence ID" value="MQL88010.1"/>
    <property type="molecule type" value="Genomic_DNA"/>
</dbReference>
<evidence type="ECO:0000313" key="1">
    <source>
        <dbReference type="EMBL" id="MQL88010.1"/>
    </source>
</evidence>
<sequence length="135" mass="14847">MPHSLDLSPITITFNCHLKISQLTSQLAQPIHYKLTTSTYLTELVKCPVDLHYVGLQPEDPIFCGSSSGSGPSTHKYGSCTVVGNNGILMRSSSLTVLARRGITTTWGLRLGSPLSTTISFIYERISRLVFFTLR</sequence>
<comment type="caution">
    <text evidence="1">The sequence shown here is derived from an EMBL/GenBank/DDBJ whole genome shotgun (WGS) entry which is preliminary data.</text>
</comment>
<name>A0A843V2G8_COLES</name>
<evidence type="ECO:0000313" key="2">
    <source>
        <dbReference type="Proteomes" id="UP000652761"/>
    </source>
</evidence>
<organism evidence="1 2">
    <name type="scientific">Colocasia esculenta</name>
    <name type="common">Wild taro</name>
    <name type="synonym">Arum esculentum</name>
    <dbReference type="NCBI Taxonomy" id="4460"/>
    <lineage>
        <taxon>Eukaryota</taxon>
        <taxon>Viridiplantae</taxon>
        <taxon>Streptophyta</taxon>
        <taxon>Embryophyta</taxon>
        <taxon>Tracheophyta</taxon>
        <taxon>Spermatophyta</taxon>
        <taxon>Magnoliopsida</taxon>
        <taxon>Liliopsida</taxon>
        <taxon>Araceae</taxon>
        <taxon>Aroideae</taxon>
        <taxon>Colocasieae</taxon>
        <taxon>Colocasia</taxon>
    </lineage>
</organism>